<feature type="region of interest" description="Disordered" evidence="1">
    <location>
        <begin position="458"/>
        <end position="556"/>
    </location>
</feature>
<proteinExistence type="predicted"/>
<evidence type="ECO:0000259" key="2">
    <source>
        <dbReference type="PROSITE" id="PS50888"/>
    </source>
</evidence>
<organism evidence="3 4">
    <name type="scientific">Metschnikowia aff. pulcherrima</name>
    <dbReference type="NCBI Taxonomy" id="2163413"/>
    <lineage>
        <taxon>Eukaryota</taxon>
        <taxon>Fungi</taxon>
        <taxon>Dikarya</taxon>
        <taxon>Ascomycota</taxon>
        <taxon>Saccharomycotina</taxon>
        <taxon>Pichiomycetes</taxon>
        <taxon>Metschnikowiaceae</taxon>
        <taxon>Metschnikowia</taxon>
    </lineage>
</organism>
<dbReference type="SMART" id="SM00353">
    <property type="entry name" value="HLH"/>
    <property type="match status" value="1"/>
</dbReference>
<reference evidence="4" key="1">
    <citation type="submission" date="2019-03" db="EMBL/GenBank/DDBJ databases">
        <title>Snf2 controls pulcherriminic acid biosynthesis and connects pigmentation and antifungal activity of the yeast Metschnikowia pulcherrima.</title>
        <authorList>
            <person name="Gore-Lloyd D."/>
            <person name="Sumann I."/>
            <person name="Brachmann A.O."/>
            <person name="Schneeberger K."/>
            <person name="Ortiz-Merino R.A."/>
            <person name="Moreno-Beltran M."/>
            <person name="Schlaefli M."/>
            <person name="Kirner P."/>
            <person name="Santos Kron A."/>
            <person name="Wolfe K.H."/>
            <person name="Piel J."/>
            <person name="Ahrens C.H."/>
            <person name="Henk D."/>
            <person name="Freimoser F.M."/>
        </authorList>
    </citation>
    <scope>NUCLEOTIDE SEQUENCE [LARGE SCALE GENOMIC DNA]</scope>
    <source>
        <strain evidence="4">APC 1.2</strain>
    </source>
</reference>
<dbReference type="Proteomes" id="UP000292447">
    <property type="component" value="Chromosome I"/>
</dbReference>
<feature type="compositionally biased region" description="Low complexity" evidence="1">
    <location>
        <begin position="509"/>
        <end position="522"/>
    </location>
</feature>
<dbReference type="Pfam" id="PF00010">
    <property type="entry name" value="HLH"/>
    <property type="match status" value="1"/>
</dbReference>
<dbReference type="Gene3D" id="4.10.280.10">
    <property type="entry name" value="Helix-loop-helix DNA-binding domain"/>
    <property type="match status" value="1"/>
</dbReference>
<gene>
    <name evidence="3" type="primary">MPUL0A07730</name>
    <name evidence="3" type="ORF">METSCH_A07730</name>
</gene>
<feature type="domain" description="BHLH" evidence="2">
    <location>
        <begin position="548"/>
        <end position="602"/>
    </location>
</feature>
<dbReference type="STRING" id="2163413.A0A4P6XFL6"/>
<evidence type="ECO:0000256" key="1">
    <source>
        <dbReference type="SAM" id="MobiDB-lite"/>
    </source>
</evidence>
<dbReference type="AlphaFoldDB" id="A0A4P6XFL6"/>
<sequence>MGSDWGHLPGAGTYRNTSKLVQNQQEFRQYTQNSPGNSLHSQTHSEFASSPAREHQTRALLSASRNGSEVYTNQTQNPLILPPGVYQEQAFHQKQPLDSYNYEPHAMSHEHRRSSGFSPQGHILEPNVTQNGPAQPLTHENLGQFPQEAFLLDQLGSSYYDTPIGPGNGLETHEFRLDNMDFIASQSLGHESRAYPPLEFPENTPALQAANSRLNTAPKLPNLATVFQSPILPSQNSKLYNQEHLIQKQRQQRSRRLTPMMTQQNPTIPEAHFTPLASPAVTPLELQINSNTPLFVPAATDFEPLTSPALKAQLNANTAGPGISGFSASSAFETDRRRPLTAFAGDSYTNGNPAKRRTPHLTPKLAAVSSKVKQLPSLRKVPLLHAPEKHEKLHSTETTPMLPPQGKKAIIESQNTFGFGHTSPAAAFGPGTLMGFTMNRLAELQGDENMDVSEPARDEVMNDHNGGANLGHSRKQSLPGSMPTSAAGSAHNNTSSVPSSAQISNHDFSSAPNSAPALSSLSETSPVLGAVGGEHTGSESGKRHRMPGKKTSHKVAEQGRRIRMNQAVHELSRLIPQNFQEGVTVPSKATTIELAAAYIRNLLHEIDTLKKEKG</sequence>
<dbReference type="GO" id="GO:0003677">
    <property type="term" value="F:DNA binding"/>
    <property type="evidence" value="ECO:0007669"/>
    <property type="project" value="UniProtKB-KW"/>
</dbReference>
<name>A0A4P6XFL6_9ASCO</name>
<feature type="region of interest" description="Disordered" evidence="1">
    <location>
        <begin position="107"/>
        <end position="140"/>
    </location>
</feature>
<dbReference type="GO" id="GO:0046983">
    <property type="term" value="F:protein dimerization activity"/>
    <property type="evidence" value="ECO:0007669"/>
    <property type="project" value="InterPro"/>
</dbReference>
<keyword evidence="4" id="KW-1185">Reference proteome</keyword>
<feature type="compositionally biased region" description="Polar residues" evidence="1">
    <location>
        <begin position="30"/>
        <end position="48"/>
    </location>
</feature>
<dbReference type="InterPro" id="IPR036638">
    <property type="entry name" value="HLH_DNA-bd_sf"/>
</dbReference>
<feature type="compositionally biased region" description="Polar residues" evidence="1">
    <location>
        <begin position="476"/>
        <end position="508"/>
    </location>
</feature>
<evidence type="ECO:0000313" key="4">
    <source>
        <dbReference type="Proteomes" id="UP000292447"/>
    </source>
</evidence>
<feature type="compositionally biased region" description="Basic residues" evidence="1">
    <location>
        <begin position="542"/>
        <end position="553"/>
    </location>
</feature>
<protein>
    <submittedName>
        <fullName evidence="3">Helix-loop-helix DNA-binding domain-containing protein</fullName>
    </submittedName>
</protein>
<evidence type="ECO:0000313" key="3">
    <source>
        <dbReference type="EMBL" id="QBM86137.1"/>
    </source>
</evidence>
<keyword evidence="3" id="KW-0238">DNA-binding</keyword>
<dbReference type="SUPFAM" id="SSF47459">
    <property type="entry name" value="HLH, helix-loop-helix DNA-binding domain"/>
    <property type="match status" value="1"/>
</dbReference>
<dbReference type="EMBL" id="CP034456">
    <property type="protein sequence ID" value="QBM86137.1"/>
    <property type="molecule type" value="Genomic_DNA"/>
</dbReference>
<dbReference type="InterPro" id="IPR011598">
    <property type="entry name" value="bHLH_dom"/>
</dbReference>
<feature type="region of interest" description="Disordered" evidence="1">
    <location>
        <begin position="30"/>
        <end position="67"/>
    </location>
</feature>
<dbReference type="PROSITE" id="PS50888">
    <property type="entry name" value="BHLH"/>
    <property type="match status" value="1"/>
</dbReference>
<accession>A0A4P6XFL6</accession>